<feature type="coiled-coil region" evidence="1">
    <location>
        <begin position="103"/>
        <end position="130"/>
    </location>
</feature>
<evidence type="ECO:0000313" key="5">
    <source>
        <dbReference type="Proteomes" id="UP000772151"/>
    </source>
</evidence>
<dbReference type="InterPro" id="IPR051465">
    <property type="entry name" value="Cell_Envelope_Struct_Comp"/>
</dbReference>
<dbReference type="EMBL" id="SVCA01000009">
    <property type="protein sequence ID" value="MBE6085733.1"/>
    <property type="molecule type" value="Genomic_DNA"/>
</dbReference>
<evidence type="ECO:0000259" key="3">
    <source>
        <dbReference type="PROSITE" id="PS51272"/>
    </source>
</evidence>
<reference evidence="4" key="1">
    <citation type="submission" date="2019-04" db="EMBL/GenBank/DDBJ databases">
        <title>Evolution of Biomass-Degrading Anaerobic Consortia Revealed by Metagenomics.</title>
        <authorList>
            <person name="Peng X."/>
        </authorList>
    </citation>
    <scope>NUCLEOTIDE SEQUENCE</scope>
    <source>
        <strain evidence="4">SIG242</strain>
    </source>
</reference>
<dbReference type="PANTHER" id="PTHR43308">
    <property type="entry name" value="OUTER MEMBRANE PROTEIN ALPHA-RELATED"/>
    <property type="match status" value="1"/>
</dbReference>
<proteinExistence type="predicted"/>
<dbReference type="PROSITE" id="PS51272">
    <property type="entry name" value="SLH"/>
    <property type="match status" value="1"/>
</dbReference>
<comment type="caution">
    <text evidence="4">The sequence shown here is derived from an EMBL/GenBank/DDBJ whole genome shotgun (WGS) entry which is preliminary data.</text>
</comment>
<evidence type="ECO:0000313" key="4">
    <source>
        <dbReference type="EMBL" id="MBE6085733.1"/>
    </source>
</evidence>
<feature type="signal peptide" evidence="2">
    <location>
        <begin position="1"/>
        <end position="27"/>
    </location>
</feature>
<feature type="domain" description="SLH" evidence="3">
    <location>
        <begin position="26"/>
        <end position="89"/>
    </location>
</feature>
<keyword evidence="2" id="KW-0732">Signal</keyword>
<accession>A0A927WFG4</accession>
<dbReference type="Proteomes" id="UP000772151">
    <property type="component" value="Unassembled WGS sequence"/>
</dbReference>
<gene>
    <name evidence="4" type="ORF">E7203_09845</name>
</gene>
<name>A0A927WFG4_SELRU</name>
<dbReference type="PANTHER" id="PTHR43308:SF1">
    <property type="entry name" value="OUTER MEMBRANE PROTEIN ALPHA"/>
    <property type="match status" value="1"/>
</dbReference>
<keyword evidence="1" id="KW-0175">Coiled coil</keyword>
<dbReference type="AlphaFoldDB" id="A0A927WFG4"/>
<evidence type="ECO:0000256" key="1">
    <source>
        <dbReference type="SAM" id="Coils"/>
    </source>
</evidence>
<dbReference type="InterPro" id="IPR001119">
    <property type="entry name" value="SLH_dom"/>
</dbReference>
<organism evidence="4 5">
    <name type="scientific">Selenomonas ruminantium</name>
    <dbReference type="NCBI Taxonomy" id="971"/>
    <lineage>
        <taxon>Bacteria</taxon>
        <taxon>Bacillati</taxon>
        <taxon>Bacillota</taxon>
        <taxon>Negativicutes</taxon>
        <taxon>Selenomonadales</taxon>
        <taxon>Selenomonadaceae</taxon>
        <taxon>Selenomonas</taxon>
    </lineage>
</organism>
<dbReference type="Pfam" id="PF00395">
    <property type="entry name" value="SLH"/>
    <property type="match status" value="1"/>
</dbReference>
<dbReference type="RefSeq" id="WP_303669877.1">
    <property type="nucleotide sequence ID" value="NZ_SVCA01000009.1"/>
</dbReference>
<feature type="chain" id="PRO_5036768535" evidence="2">
    <location>
        <begin position="28"/>
        <end position="509"/>
    </location>
</feature>
<protein>
    <submittedName>
        <fullName evidence="4">S-layer homology domain-containing protein</fullName>
    </submittedName>
</protein>
<evidence type="ECO:0000256" key="2">
    <source>
        <dbReference type="SAM" id="SignalP"/>
    </source>
</evidence>
<sequence>MRMSKKVAAILAGVTVGAMGHTLAASADSFTDVPKDHWSYEALDYLAREGIIEGMGDSTFQGSRAMSRYEMASIVAKAMQKGGGSFGDKAVLDKLAAEYAGELDTLKKRVAAHDKDIQELKEKADRFQLHGLARVQMGNDNGLKNDGYGGDYNNRFYMDLEGSLKVNPYATARFTIEKNARFRDREYLTTKVVRNDKSANNQPYIVERAVSGEDRDNANNDANHNGSISNIWVELALGKNHDWYTNIGRKWNGIGMQNLLLGGQVDGVATYHAIPKGKGWWFSAQYFKPSADWSETVETVKKNADGIYEVTDTRHYTNRAPVAAVLDFWGPLGKYVDANVAYARVIQHTLDENDLKSGFYSGARNFFGLDLKVKPFKDLSITGSIVKSDADVNKPYNNWAQNGHANRDLAVKVEYKGTDLNKVGSYGLYAKWVDLGCLADLGHDDEWATREPTGINGVRGWYYGFKCVPWKNVEWETMYANLTENTNNSWAGATTHNRRILRSWLDFHF</sequence>